<name>A0A2R6PMR9_ACTCC</name>
<organism evidence="2 3">
    <name type="scientific">Actinidia chinensis var. chinensis</name>
    <name type="common">Chinese soft-hair kiwi</name>
    <dbReference type="NCBI Taxonomy" id="1590841"/>
    <lineage>
        <taxon>Eukaryota</taxon>
        <taxon>Viridiplantae</taxon>
        <taxon>Streptophyta</taxon>
        <taxon>Embryophyta</taxon>
        <taxon>Tracheophyta</taxon>
        <taxon>Spermatophyta</taxon>
        <taxon>Magnoliopsida</taxon>
        <taxon>eudicotyledons</taxon>
        <taxon>Gunneridae</taxon>
        <taxon>Pentapetalae</taxon>
        <taxon>asterids</taxon>
        <taxon>Ericales</taxon>
        <taxon>Actinidiaceae</taxon>
        <taxon>Actinidia</taxon>
    </lineage>
</organism>
<comment type="caution">
    <text evidence="2">The sequence shown here is derived from an EMBL/GenBank/DDBJ whole genome shotgun (WGS) entry which is preliminary data.</text>
</comment>
<dbReference type="STRING" id="1590841.A0A2R6PMR9"/>
<reference evidence="2 3" key="1">
    <citation type="submission" date="2017-07" db="EMBL/GenBank/DDBJ databases">
        <title>An improved, manually edited Actinidia chinensis var. chinensis (kiwifruit) genome highlights the challenges associated with draft genomes and gene prediction in plants.</title>
        <authorList>
            <person name="Pilkington S."/>
            <person name="Crowhurst R."/>
            <person name="Hilario E."/>
            <person name="Nardozza S."/>
            <person name="Fraser L."/>
            <person name="Peng Y."/>
            <person name="Gunaseelan K."/>
            <person name="Simpson R."/>
            <person name="Tahir J."/>
            <person name="Deroles S."/>
            <person name="Templeton K."/>
            <person name="Luo Z."/>
            <person name="Davy M."/>
            <person name="Cheng C."/>
            <person name="Mcneilage M."/>
            <person name="Scaglione D."/>
            <person name="Liu Y."/>
            <person name="Zhang Q."/>
            <person name="Datson P."/>
            <person name="De Silva N."/>
            <person name="Gardiner S."/>
            <person name="Bassett H."/>
            <person name="Chagne D."/>
            <person name="Mccallum J."/>
            <person name="Dzierzon H."/>
            <person name="Deng C."/>
            <person name="Wang Y.-Y."/>
            <person name="Barron N."/>
            <person name="Manako K."/>
            <person name="Bowen J."/>
            <person name="Foster T."/>
            <person name="Erridge Z."/>
            <person name="Tiffin H."/>
            <person name="Waite C."/>
            <person name="Davies K."/>
            <person name="Grierson E."/>
            <person name="Laing W."/>
            <person name="Kirk R."/>
            <person name="Chen X."/>
            <person name="Wood M."/>
            <person name="Montefiori M."/>
            <person name="Brummell D."/>
            <person name="Schwinn K."/>
            <person name="Catanach A."/>
            <person name="Fullerton C."/>
            <person name="Li D."/>
            <person name="Meiyalaghan S."/>
            <person name="Nieuwenhuizen N."/>
            <person name="Read N."/>
            <person name="Prakash R."/>
            <person name="Hunter D."/>
            <person name="Zhang H."/>
            <person name="Mckenzie M."/>
            <person name="Knabel M."/>
            <person name="Harris A."/>
            <person name="Allan A."/>
            <person name="Chen A."/>
            <person name="Janssen B."/>
            <person name="Plunkett B."/>
            <person name="Dwamena C."/>
            <person name="Voogd C."/>
            <person name="Leif D."/>
            <person name="Lafferty D."/>
            <person name="Souleyre E."/>
            <person name="Varkonyi-Gasic E."/>
            <person name="Gambi F."/>
            <person name="Hanley J."/>
            <person name="Yao J.-L."/>
            <person name="Cheung J."/>
            <person name="David K."/>
            <person name="Warren B."/>
            <person name="Marsh K."/>
            <person name="Snowden K."/>
            <person name="Lin-Wang K."/>
            <person name="Brian L."/>
            <person name="Martinez-Sanchez M."/>
            <person name="Wang M."/>
            <person name="Ileperuma N."/>
            <person name="Macnee N."/>
            <person name="Campin R."/>
            <person name="Mcatee P."/>
            <person name="Drummond R."/>
            <person name="Espley R."/>
            <person name="Ireland H."/>
            <person name="Wu R."/>
            <person name="Atkinson R."/>
            <person name="Karunairetnam S."/>
            <person name="Bulley S."/>
            <person name="Chunkath S."/>
            <person name="Hanley Z."/>
            <person name="Storey R."/>
            <person name="Thrimawithana A."/>
            <person name="Thomson S."/>
            <person name="David C."/>
            <person name="Testolin R."/>
        </authorList>
    </citation>
    <scope>NUCLEOTIDE SEQUENCE [LARGE SCALE GENOMIC DNA]</scope>
    <source>
        <strain evidence="3">cv. Red5</strain>
        <tissue evidence="2">Young leaf</tissue>
    </source>
</reference>
<dbReference type="OrthoDB" id="691764at2759"/>
<feature type="region of interest" description="Disordered" evidence="1">
    <location>
        <begin position="75"/>
        <end position="97"/>
    </location>
</feature>
<dbReference type="EMBL" id="NKQK01000024">
    <property type="protein sequence ID" value="PSR93540.1"/>
    <property type="molecule type" value="Genomic_DNA"/>
</dbReference>
<dbReference type="FunCoup" id="A0A2R6PMR9">
    <property type="interactions" value="22"/>
</dbReference>
<reference evidence="3" key="2">
    <citation type="journal article" date="2018" name="BMC Genomics">
        <title>A manually annotated Actinidia chinensis var. chinensis (kiwifruit) genome highlights the challenges associated with draft genomes and gene prediction in plants.</title>
        <authorList>
            <person name="Pilkington S.M."/>
            <person name="Crowhurst R."/>
            <person name="Hilario E."/>
            <person name="Nardozza S."/>
            <person name="Fraser L."/>
            <person name="Peng Y."/>
            <person name="Gunaseelan K."/>
            <person name="Simpson R."/>
            <person name="Tahir J."/>
            <person name="Deroles S.C."/>
            <person name="Templeton K."/>
            <person name="Luo Z."/>
            <person name="Davy M."/>
            <person name="Cheng C."/>
            <person name="McNeilage M."/>
            <person name="Scaglione D."/>
            <person name="Liu Y."/>
            <person name="Zhang Q."/>
            <person name="Datson P."/>
            <person name="De Silva N."/>
            <person name="Gardiner S.E."/>
            <person name="Bassett H."/>
            <person name="Chagne D."/>
            <person name="McCallum J."/>
            <person name="Dzierzon H."/>
            <person name="Deng C."/>
            <person name="Wang Y.Y."/>
            <person name="Barron L."/>
            <person name="Manako K."/>
            <person name="Bowen J."/>
            <person name="Foster T.M."/>
            <person name="Erridge Z.A."/>
            <person name="Tiffin H."/>
            <person name="Waite C.N."/>
            <person name="Davies K.M."/>
            <person name="Grierson E.P."/>
            <person name="Laing W.A."/>
            <person name="Kirk R."/>
            <person name="Chen X."/>
            <person name="Wood M."/>
            <person name="Montefiori M."/>
            <person name="Brummell D.A."/>
            <person name="Schwinn K.E."/>
            <person name="Catanach A."/>
            <person name="Fullerton C."/>
            <person name="Li D."/>
            <person name="Meiyalaghan S."/>
            <person name="Nieuwenhuizen N."/>
            <person name="Read N."/>
            <person name="Prakash R."/>
            <person name="Hunter D."/>
            <person name="Zhang H."/>
            <person name="McKenzie M."/>
            <person name="Knabel M."/>
            <person name="Harris A."/>
            <person name="Allan A.C."/>
            <person name="Gleave A."/>
            <person name="Chen A."/>
            <person name="Janssen B.J."/>
            <person name="Plunkett B."/>
            <person name="Ampomah-Dwamena C."/>
            <person name="Voogd C."/>
            <person name="Leif D."/>
            <person name="Lafferty D."/>
            <person name="Souleyre E.J.F."/>
            <person name="Varkonyi-Gasic E."/>
            <person name="Gambi F."/>
            <person name="Hanley J."/>
            <person name="Yao J.L."/>
            <person name="Cheung J."/>
            <person name="David K.M."/>
            <person name="Warren B."/>
            <person name="Marsh K."/>
            <person name="Snowden K.C."/>
            <person name="Lin-Wang K."/>
            <person name="Brian L."/>
            <person name="Martinez-Sanchez M."/>
            <person name="Wang M."/>
            <person name="Ileperuma N."/>
            <person name="Macnee N."/>
            <person name="Campin R."/>
            <person name="McAtee P."/>
            <person name="Drummond R.S.M."/>
            <person name="Espley R.V."/>
            <person name="Ireland H.S."/>
            <person name="Wu R."/>
            <person name="Atkinson R.G."/>
            <person name="Karunairetnam S."/>
            <person name="Bulley S."/>
            <person name="Chunkath S."/>
            <person name="Hanley Z."/>
            <person name="Storey R."/>
            <person name="Thrimawithana A.H."/>
            <person name="Thomson S."/>
            <person name="David C."/>
            <person name="Testolin R."/>
            <person name="Huang H."/>
            <person name="Hellens R.P."/>
            <person name="Schaffer R.J."/>
        </authorList>
    </citation>
    <scope>NUCLEOTIDE SEQUENCE [LARGE SCALE GENOMIC DNA]</scope>
    <source>
        <strain evidence="3">cv. Red5</strain>
    </source>
</reference>
<protein>
    <submittedName>
        <fullName evidence="2">Spastin like</fullName>
    </submittedName>
</protein>
<evidence type="ECO:0000313" key="2">
    <source>
        <dbReference type="EMBL" id="PSR93540.1"/>
    </source>
</evidence>
<dbReference type="InParanoid" id="A0A2R6PMR9"/>
<dbReference type="OMA" id="YCNDTRI"/>
<dbReference type="Proteomes" id="UP000241394">
    <property type="component" value="Chromosome LG24"/>
</dbReference>
<dbReference type="AlphaFoldDB" id="A0A2R6PMR9"/>
<evidence type="ECO:0000313" key="3">
    <source>
        <dbReference type="Proteomes" id="UP000241394"/>
    </source>
</evidence>
<dbReference type="Pfam" id="PF05340">
    <property type="entry name" value="DUF740"/>
    <property type="match status" value="1"/>
</dbReference>
<proteinExistence type="predicted"/>
<dbReference type="PANTHER" id="PTHR34197:SF2">
    <property type="entry name" value="OS04G0591300 PROTEIN"/>
    <property type="match status" value="1"/>
</dbReference>
<sequence length="247" mass="27497">MALYIYEDEEEIWKCPKHPSKRRRSGICPTCLKDRLANLCPDCANVRPCACCPTASASSSASSSSSSFSIFSAFGSRREGSGSSGIGSIGRMSNLIDGEPSLRKSRSVAIPFLRQRFSGERNSGGSGLPPLDNRQRSSFWSSFRLRKSKKSEGERVDEEAKRNDVDVEVQVGGEIEAEDDYVQQMMMEQMMMRSRSVSVPVASHYPAYDIRPAAAKRRGWHFPSPISVFRHSKTPKVVQERSPLHRG</sequence>
<evidence type="ECO:0000256" key="1">
    <source>
        <dbReference type="SAM" id="MobiDB-lite"/>
    </source>
</evidence>
<keyword evidence="3" id="KW-1185">Reference proteome</keyword>
<gene>
    <name evidence="2" type="ORF">CEY00_Acc28154</name>
</gene>
<dbReference type="PANTHER" id="PTHR34197">
    <property type="entry name" value="OS04G0591300 PROTEIN"/>
    <property type="match status" value="1"/>
</dbReference>
<accession>A0A2R6PMR9</accession>
<dbReference type="InterPro" id="IPR008004">
    <property type="entry name" value="OCTOPUS-like"/>
</dbReference>
<dbReference type="Gramene" id="PSR93540">
    <property type="protein sequence ID" value="PSR93540"/>
    <property type="gene ID" value="CEY00_Acc28154"/>
</dbReference>